<dbReference type="InterPro" id="IPR042002">
    <property type="entry name" value="Sortase_C"/>
</dbReference>
<reference evidence="5 6" key="1">
    <citation type="submission" date="2017-05" db="EMBL/GenBank/DDBJ databases">
        <title>Vagococcus spp. assemblies.</title>
        <authorList>
            <person name="Gulvik C.A."/>
        </authorList>
    </citation>
    <scope>NUCLEOTIDE SEQUENCE [LARGE SCALE GENOMIC DNA]</scope>
    <source>
        <strain evidence="5 6">DSM 24756</strain>
    </source>
</reference>
<dbReference type="SUPFAM" id="SSF63817">
    <property type="entry name" value="Sortase"/>
    <property type="match status" value="1"/>
</dbReference>
<comment type="caution">
    <text evidence="5">The sequence shown here is derived from an EMBL/GenBank/DDBJ whole genome shotgun (WGS) entry which is preliminary data.</text>
</comment>
<evidence type="ECO:0008006" key="7">
    <source>
        <dbReference type="Google" id="ProtNLM"/>
    </source>
</evidence>
<organism evidence="5 6">
    <name type="scientific">Vagococcus entomophilus</name>
    <dbReference type="NCBI Taxonomy" id="1160095"/>
    <lineage>
        <taxon>Bacteria</taxon>
        <taxon>Bacillati</taxon>
        <taxon>Bacillota</taxon>
        <taxon>Bacilli</taxon>
        <taxon>Lactobacillales</taxon>
        <taxon>Enterococcaceae</taxon>
        <taxon>Vagococcus</taxon>
    </lineage>
</organism>
<dbReference type="InterPro" id="IPR005754">
    <property type="entry name" value="Sortase"/>
</dbReference>
<gene>
    <name evidence="5" type="ORF">CBF30_09750</name>
</gene>
<dbReference type="Gene3D" id="2.40.260.10">
    <property type="entry name" value="Sortase"/>
    <property type="match status" value="1"/>
</dbReference>
<name>A0A430AFK4_9ENTE</name>
<feature type="active site" description="Proton donor/acceptor" evidence="2">
    <location>
        <position position="147"/>
    </location>
</feature>
<evidence type="ECO:0000256" key="1">
    <source>
        <dbReference type="ARBA" id="ARBA00022801"/>
    </source>
</evidence>
<accession>A0A430AFK4</accession>
<dbReference type="AlphaFoldDB" id="A0A430AFK4"/>
<dbReference type="OrthoDB" id="1648028at2"/>
<dbReference type="Proteomes" id="UP000288669">
    <property type="component" value="Unassembled WGS sequence"/>
</dbReference>
<keyword evidence="4" id="KW-1133">Transmembrane helix</keyword>
<dbReference type="NCBIfam" id="TIGR01076">
    <property type="entry name" value="sortase_fam"/>
    <property type="match status" value="1"/>
</dbReference>
<dbReference type="Pfam" id="PF04203">
    <property type="entry name" value="Sortase"/>
    <property type="match status" value="1"/>
</dbReference>
<keyword evidence="1" id="KW-0378">Hydrolase</keyword>
<proteinExistence type="predicted"/>
<dbReference type="CDD" id="cd05827">
    <property type="entry name" value="Sortase_C"/>
    <property type="match status" value="1"/>
</dbReference>
<evidence type="ECO:0000313" key="6">
    <source>
        <dbReference type="Proteomes" id="UP000288669"/>
    </source>
</evidence>
<keyword evidence="6" id="KW-1185">Reference proteome</keyword>
<sequence>MWKKICISGLFILGLGIFLFPIVTNYLNNIVHYNVVESYQKQVKDLDKKALSKKKEEAQAYNKKLTEQAAPVSDPFGKKKQADKIASYGSILNAGSAMGYITIPKIEVELPIFHGSDDVVLSKGVGHLPNSSLPVGGVGTHAVLTGHRGLPSATMFRYLNKLKIGDKFYIHTLDNTLAYEVDQILVVLPDETDALAIDNQKDYVTLVTCDPYMINSHRLLVRGHRVAYHPTKAEKKQLTKTKQNPIWQGVYVFLGVIIVLLVLFLLLGWKRRKRKVKE</sequence>
<dbReference type="InterPro" id="IPR023365">
    <property type="entry name" value="Sortase_dom-sf"/>
</dbReference>
<feature type="transmembrane region" description="Helical" evidence="4">
    <location>
        <begin position="7"/>
        <end position="27"/>
    </location>
</feature>
<dbReference type="GO" id="GO:0016787">
    <property type="term" value="F:hydrolase activity"/>
    <property type="evidence" value="ECO:0007669"/>
    <property type="project" value="UniProtKB-KW"/>
</dbReference>
<protein>
    <recommendedName>
        <fullName evidence="7">Class C sortase</fullName>
    </recommendedName>
</protein>
<evidence type="ECO:0000313" key="5">
    <source>
        <dbReference type="EMBL" id="RSU06523.1"/>
    </source>
</evidence>
<feature type="coiled-coil region" evidence="3">
    <location>
        <begin position="36"/>
        <end position="68"/>
    </location>
</feature>
<feature type="transmembrane region" description="Helical" evidence="4">
    <location>
        <begin position="246"/>
        <end position="269"/>
    </location>
</feature>
<evidence type="ECO:0000256" key="3">
    <source>
        <dbReference type="SAM" id="Coils"/>
    </source>
</evidence>
<evidence type="ECO:0000256" key="4">
    <source>
        <dbReference type="SAM" id="Phobius"/>
    </source>
</evidence>
<dbReference type="EMBL" id="NGJZ01000003">
    <property type="protein sequence ID" value="RSU06523.1"/>
    <property type="molecule type" value="Genomic_DNA"/>
</dbReference>
<keyword evidence="4" id="KW-0472">Membrane</keyword>
<dbReference type="NCBIfam" id="NF033745">
    <property type="entry name" value="class_C_sortase"/>
    <property type="match status" value="1"/>
</dbReference>
<keyword evidence="4" id="KW-0812">Transmembrane</keyword>
<feature type="active site" description="Acyl-thioester intermediate" evidence="2">
    <location>
        <position position="209"/>
    </location>
</feature>
<evidence type="ECO:0000256" key="2">
    <source>
        <dbReference type="PIRSR" id="PIRSR605754-1"/>
    </source>
</evidence>
<keyword evidence="3" id="KW-0175">Coiled coil</keyword>
<dbReference type="RefSeq" id="WP_126825967.1">
    <property type="nucleotide sequence ID" value="NZ_JBHLWU010000001.1"/>
</dbReference>